<name>A0ABM6K600_PANSE</name>
<dbReference type="Proteomes" id="UP000192380">
    <property type="component" value="Chromosome"/>
</dbReference>
<protein>
    <submittedName>
        <fullName evidence="1">Uncharacterized protein</fullName>
    </submittedName>
</protein>
<accession>A0ABM6K600</accession>
<keyword evidence="2" id="KW-1185">Reference proteome</keyword>
<dbReference type="EMBL" id="CP017581">
    <property type="protein sequence ID" value="ARF50311.1"/>
    <property type="molecule type" value="Genomic_DNA"/>
</dbReference>
<gene>
    <name evidence="1" type="ORF">DSJ_13875</name>
</gene>
<evidence type="ECO:0000313" key="1">
    <source>
        <dbReference type="EMBL" id="ARF50311.1"/>
    </source>
</evidence>
<proteinExistence type="predicted"/>
<organism evidence="1 2">
    <name type="scientific">Pantoea stewartii subsp. stewartii DC283</name>
    <dbReference type="NCBI Taxonomy" id="660596"/>
    <lineage>
        <taxon>Bacteria</taxon>
        <taxon>Pseudomonadati</taxon>
        <taxon>Pseudomonadota</taxon>
        <taxon>Gammaproteobacteria</taxon>
        <taxon>Enterobacterales</taxon>
        <taxon>Erwiniaceae</taxon>
        <taxon>Pantoea</taxon>
    </lineage>
</organism>
<evidence type="ECO:0000313" key="2">
    <source>
        <dbReference type="Proteomes" id="UP000192380"/>
    </source>
</evidence>
<reference evidence="1 2" key="1">
    <citation type="submission" date="2016-10" db="EMBL/GenBank/DDBJ databases">
        <title>Complete Genome Assembly of Pantoea stewartii subsp. stewartii DC283, a Corn Pathogen.</title>
        <authorList>
            <person name="Duong D.A."/>
            <person name="Stevens A.M."/>
            <person name="Jensen R.V."/>
        </authorList>
    </citation>
    <scope>NUCLEOTIDE SEQUENCE [LARGE SCALE GENOMIC DNA]</scope>
    <source>
        <strain evidence="1 2">DC283</strain>
    </source>
</reference>
<sequence>MKLTAEFFRIQLCFATWVASGTGMPLANAIMDYTNIFIRLGCGRRFDRKLPAWSDYIRGLRHNPDKDAEYTLAVWQSRPPVAPPDVVGRSGCFSFSLETDRSARIHFDRTDGTVSPLCDSEVAARQRELCGLLAQIVTLTPAVKTLRGLSWLYHHHRYRRLFPPAYLRSAMPVTDRYRNMPLWGQFLRWDGSLRAERASHLYQHIQGEFHPSRLATGFPLQPLAVSAPVTVFQAFYARR</sequence>
<dbReference type="RefSeq" id="WP_044242024.1">
    <property type="nucleotide sequence ID" value="NZ_AHIE01000014.1"/>
</dbReference>